<proteinExistence type="predicted"/>
<dbReference type="Pfam" id="PF08268">
    <property type="entry name" value="FBA_3"/>
    <property type="match status" value="1"/>
</dbReference>
<dbReference type="SMART" id="SM00256">
    <property type="entry name" value="FBOX"/>
    <property type="match status" value="1"/>
</dbReference>
<evidence type="ECO:0000313" key="3">
    <source>
        <dbReference type="RefSeq" id="XP_017974623.1"/>
    </source>
</evidence>
<dbReference type="InterPro" id="IPR001810">
    <property type="entry name" value="F-box_dom"/>
</dbReference>
<dbReference type="InterPro" id="IPR011043">
    <property type="entry name" value="Gal_Oxase/kelch_b-propeller"/>
</dbReference>
<dbReference type="InterPro" id="IPR013187">
    <property type="entry name" value="F-box-assoc_dom_typ3"/>
</dbReference>
<dbReference type="Proteomes" id="UP000694886">
    <property type="component" value="Chromosome 4"/>
</dbReference>
<name>A0AB32W987_THECC</name>
<dbReference type="InterPro" id="IPR017451">
    <property type="entry name" value="F-box-assoc_interact_dom"/>
</dbReference>
<dbReference type="InterPro" id="IPR050796">
    <property type="entry name" value="SCF_F-box_component"/>
</dbReference>
<dbReference type="PROSITE" id="PS50181">
    <property type="entry name" value="FBOX"/>
    <property type="match status" value="1"/>
</dbReference>
<dbReference type="Pfam" id="PF00646">
    <property type="entry name" value="F-box"/>
    <property type="match status" value="1"/>
</dbReference>
<protein>
    <submittedName>
        <fullName evidence="3">F-box/kelch-repeat protein At3g06240</fullName>
    </submittedName>
</protein>
<dbReference type="InterPro" id="IPR036047">
    <property type="entry name" value="F-box-like_dom_sf"/>
</dbReference>
<dbReference type="NCBIfam" id="TIGR01640">
    <property type="entry name" value="F_box_assoc_1"/>
    <property type="match status" value="1"/>
</dbReference>
<dbReference type="AlphaFoldDB" id="A0AB32W987"/>
<dbReference type="SUPFAM" id="SSF81383">
    <property type="entry name" value="F-box domain"/>
    <property type="match status" value="1"/>
</dbReference>
<dbReference type="Gene3D" id="1.20.1280.50">
    <property type="match status" value="1"/>
</dbReference>
<sequence length="336" mass="38165">MARPNDVPQDILDQILSRLPVKSLLRFKSVSKSWRCFISSPPFTRNHLRRASSLDPGITALKILLSKPDGFRFVDCEPSHSPAAVRLRFPPKATPDISDHVQLFGSCHGLVCLGVGNPRHLVLWNPSTGDSKTLPDYYDVIPVPAMWNCIGGLGYDPSSDDYKVFLSNNSLFVIFSLRKNSWRRIQLDYGPCVYTNGVYSNGALHWKNYGDGRIFGFDLETERFYLVPGPDLVNNDALYFQRGTLFEVGGERLGVGGFEFWLMKKHGVKESWTRIRNTPEFDEWPRIWNSFKCLLENNDFIVLGGLQQEIITHNANGIGRQIKTYMESLISPHLSH</sequence>
<dbReference type="CDD" id="cd22157">
    <property type="entry name" value="F-box_AtFBW1-like"/>
    <property type="match status" value="1"/>
</dbReference>
<dbReference type="GeneID" id="18603369"/>
<dbReference type="KEGG" id="tcc:18603369"/>
<dbReference type="PANTHER" id="PTHR31672:SF13">
    <property type="entry name" value="F-BOX PROTEIN CPR30-LIKE"/>
    <property type="match status" value="1"/>
</dbReference>
<organism evidence="2 3">
    <name type="scientific">Theobroma cacao</name>
    <name type="common">Cacao</name>
    <name type="synonym">Cocoa</name>
    <dbReference type="NCBI Taxonomy" id="3641"/>
    <lineage>
        <taxon>Eukaryota</taxon>
        <taxon>Viridiplantae</taxon>
        <taxon>Streptophyta</taxon>
        <taxon>Embryophyta</taxon>
        <taxon>Tracheophyta</taxon>
        <taxon>Spermatophyta</taxon>
        <taxon>Magnoliopsida</taxon>
        <taxon>eudicotyledons</taxon>
        <taxon>Gunneridae</taxon>
        <taxon>Pentapetalae</taxon>
        <taxon>rosids</taxon>
        <taxon>malvids</taxon>
        <taxon>Malvales</taxon>
        <taxon>Malvaceae</taxon>
        <taxon>Byttnerioideae</taxon>
        <taxon>Theobroma</taxon>
    </lineage>
</organism>
<dbReference type="RefSeq" id="XP_017974623.1">
    <property type="nucleotide sequence ID" value="XM_018119134.1"/>
</dbReference>
<feature type="domain" description="F-box" evidence="1">
    <location>
        <begin position="1"/>
        <end position="51"/>
    </location>
</feature>
<dbReference type="SUPFAM" id="SSF50965">
    <property type="entry name" value="Galactose oxidase, central domain"/>
    <property type="match status" value="1"/>
</dbReference>
<dbReference type="PANTHER" id="PTHR31672">
    <property type="entry name" value="BNACNNG10540D PROTEIN"/>
    <property type="match status" value="1"/>
</dbReference>
<reference evidence="3" key="2">
    <citation type="submission" date="2025-08" db="UniProtKB">
        <authorList>
            <consortium name="RefSeq"/>
        </authorList>
    </citation>
    <scope>IDENTIFICATION</scope>
</reference>
<accession>A0AB32W987</accession>
<dbReference type="Gramene" id="Tc04v2_t022110.1">
    <property type="protein sequence ID" value="Tc04v2_p022110.1"/>
    <property type="gene ID" value="Tc04v2_g022110"/>
</dbReference>
<gene>
    <name evidence="3" type="primary">LOC18603369</name>
</gene>
<reference evidence="2" key="1">
    <citation type="journal article" date="1997" name="Nucleic Acids Res.">
        <title>tRNAscan-SE: a program for improved detection of transfer RNA genes in genomic sequence.</title>
        <authorList>
            <person name="Lowe T.M."/>
            <person name="Eddy S.R."/>
        </authorList>
    </citation>
    <scope>NUCLEOTIDE SEQUENCE [LARGE SCALE GENOMIC DNA]</scope>
    <source>
        <strain evidence="2">r\B97-61/B2</strain>
    </source>
</reference>
<evidence type="ECO:0000313" key="2">
    <source>
        <dbReference type="Proteomes" id="UP000694886"/>
    </source>
</evidence>
<evidence type="ECO:0000259" key="1">
    <source>
        <dbReference type="PROSITE" id="PS50181"/>
    </source>
</evidence>